<evidence type="ECO:0000256" key="4">
    <source>
        <dbReference type="ARBA" id="ARBA00021948"/>
    </source>
</evidence>
<sequence length="234" mass="25172">MITSVLPSVDELHSDTLTNRTVVVIDAFRASSCIVTALLHGASWVRPAETVSEAREQSGDGILTGGERFSKPLEGFDLGNSPADYASPAIRNKGIVMTTTNGTRALMKASKASDILIGCFLNASACARVVQSLHRDVVFLCAGTRGHFSLEDGIAAGLILHRLSALDPSLGVDDLGRALLHSWLSCRSHLWETLSQSQSGQRLIGRGHKQDVMDCLQVDSCNAVPRWKEGYLTL</sequence>
<comment type="catalytic activity">
    <reaction evidence="7">
        <text>(2R)-O-phospho-3-sulfolactate + H2O = (2R)-3-sulfolactate + phosphate</text>
        <dbReference type="Rhea" id="RHEA:23416"/>
        <dbReference type="ChEBI" id="CHEBI:15377"/>
        <dbReference type="ChEBI" id="CHEBI:15597"/>
        <dbReference type="ChEBI" id="CHEBI:43474"/>
        <dbReference type="ChEBI" id="CHEBI:58738"/>
        <dbReference type="EC" id="3.1.3.71"/>
    </reaction>
</comment>
<dbReference type="EC" id="3.1.3.71" evidence="3"/>
<evidence type="ECO:0000256" key="2">
    <source>
        <dbReference type="ARBA" id="ARBA00009997"/>
    </source>
</evidence>
<name>A0ABV8JN88_9BACL</name>
<evidence type="ECO:0000313" key="9">
    <source>
        <dbReference type="Proteomes" id="UP001595843"/>
    </source>
</evidence>
<evidence type="ECO:0000313" key="8">
    <source>
        <dbReference type="EMBL" id="MFC4078237.1"/>
    </source>
</evidence>
<gene>
    <name evidence="8" type="ORF">ACFOUO_15665</name>
</gene>
<dbReference type="Pfam" id="PF04029">
    <property type="entry name" value="2-ph_phosp"/>
    <property type="match status" value="1"/>
</dbReference>
<evidence type="ECO:0000256" key="6">
    <source>
        <dbReference type="ARBA" id="ARBA00022842"/>
    </source>
</evidence>
<evidence type="ECO:0000256" key="1">
    <source>
        <dbReference type="ARBA" id="ARBA00001946"/>
    </source>
</evidence>
<dbReference type="SUPFAM" id="SSF142823">
    <property type="entry name" value="ComB-like"/>
    <property type="match status" value="1"/>
</dbReference>
<dbReference type="EMBL" id="JBHSAP010000018">
    <property type="protein sequence ID" value="MFC4078237.1"/>
    <property type="molecule type" value="Genomic_DNA"/>
</dbReference>
<comment type="similarity">
    <text evidence="2">Belongs to the ComB family.</text>
</comment>
<keyword evidence="5" id="KW-0378">Hydrolase</keyword>
<dbReference type="PANTHER" id="PTHR37311">
    <property type="entry name" value="2-PHOSPHOSULFOLACTATE PHOSPHATASE-RELATED"/>
    <property type="match status" value="1"/>
</dbReference>
<evidence type="ECO:0000256" key="5">
    <source>
        <dbReference type="ARBA" id="ARBA00022801"/>
    </source>
</evidence>
<dbReference type="PANTHER" id="PTHR37311:SF1">
    <property type="entry name" value="2-PHOSPHOSULFOLACTATE PHOSPHATASE-RELATED"/>
    <property type="match status" value="1"/>
</dbReference>
<organism evidence="8 9">
    <name type="scientific">Salinithrix halophila</name>
    <dbReference type="NCBI Taxonomy" id="1485204"/>
    <lineage>
        <taxon>Bacteria</taxon>
        <taxon>Bacillati</taxon>
        <taxon>Bacillota</taxon>
        <taxon>Bacilli</taxon>
        <taxon>Bacillales</taxon>
        <taxon>Thermoactinomycetaceae</taxon>
        <taxon>Salinithrix</taxon>
    </lineage>
</organism>
<comment type="caution">
    <text evidence="8">The sequence shown here is derived from an EMBL/GenBank/DDBJ whole genome shotgun (WGS) entry which is preliminary data.</text>
</comment>
<evidence type="ECO:0000256" key="3">
    <source>
        <dbReference type="ARBA" id="ARBA00012953"/>
    </source>
</evidence>
<keyword evidence="6" id="KW-0460">Magnesium</keyword>
<dbReference type="InterPro" id="IPR036702">
    <property type="entry name" value="ComB-like_sf"/>
</dbReference>
<proteinExistence type="inferred from homology"/>
<keyword evidence="9" id="KW-1185">Reference proteome</keyword>
<protein>
    <recommendedName>
        <fullName evidence="4">Probable 2-phosphosulfolactate phosphatase</fullName>
        <ecNumber evidence="3">3.1.3.71</ecNumber>
    </recommendedName>
</protein>
<accession>A0ABV8JN88</accession>
<dbReference type="InterPro" id="IPR005238">
    <property type="entry name" value="ComB-like"/>
</dbReference>
<evidence type="ECO:0000256" key="7">
    <source>
        <dbReference type="ARBA" id="ARBA00033711"/>
    </source>
</evidence>
<dbReference type="Gene3D" id="3.90.1560.10">
    <property type="entry name" value="ComB-like"/>
    <property type="match status" value="1"/>
</dbReference>
<dbReference type="Proteomes" id="UP001595843">
    <property type="component" value="Unassembled WGS sequence"/>
</dbReference>
<comment type="cofactor">
    <cofactor evidence="1">
        <name>Mg(2+)</name>
        <dbReference type="ChEBI" id="CHEBI:18420"/>
    </cofactor>
</comment>
<reference evidence="9" key="1">
    <citation type="journal article" date="2019" name="Int. J. Syst. Evol. Microbiol.">
        <title>The Global Catalogue of Microorganisms (GCM) 10K type strain sequencing project: providing services to taxonomists for standard genome sequencing and annotation.</title>
        <authorList>
            <consortium name="The Broad Institute Genomics Platform"/>
            <consortium name="The Broad Institute Genome Sequencing Center for Infectious Disease"/>
            <person name="Wu L."/>
            <person name="Ma J."/>
        </authorList>
    </citation>
    <scope>NUCLEOTIDE SEQUENCE [LARGE SCALE GENOMIC DNA]</scope>
    <source>
        <strain evidence="9">IBRC-M 10813</strain>
    </source>
</reference>
<dbReference type="RefSeq" id="WP_380706056.1">
    <property type="nucleotide sequence ID" value="NZ_JBHSAP010000018.1"/>
</dbReference>